<dbReference type="Proteomes" id="UP000254174">
    <property type="component" value="Unassembled WGS sequence"/>
</dbReference>
<dbReference type="EMBL" id="UGFC01000006">
    <property type="protein sequence ID" value="STM21170.1"/>
    <property type="molecule type" value="Genomic_DNA"/>
</dbReference>
<dbReference type="PANTHER" id="PTHR35861:SF1">
    <property type="entry name" value="PHAGE TAIL SHEATH PROTEIN"/>
    <property type="match status" value="1"/>
</dbReference>
<dbReference type="PANTHER" id="PTHR35861">
    <property type="match status" value="1"/>
</dbReference>
<comment type="similarity">
    <text evidence="1">Belongs to the myoviridae tail sheath protein family.</text>
</comment>
<dbReference type="Pfam" id="PF17482">
    <property type="entry name" value="Phage_sheath_1C"/>
    <property type="match status" value="1"/>
</dbReference>
<reference evidence="5 7" key="1">
    <citation type="submission" date="2018-06" db="EMBL/GenBank/DDBJ databases">
        <authorList>
            <consortium name="Pathogen Informatics"/>
            <person name="Doyle S."/>
        </authorList>
    </citation>
    <scope>NUCLEOTIDE SEQUENCE [LARGE SCALE GENOMIC DNA]</scope>
    <source>
        <strain evidence="5 7">NCTC7922</strain>
    </source>
</reference>
<dbReference type="EMBL" id="UGFC01000006">
    <property type="protein sequence ID" value="STM15374.1"/>
    <property type="molecule type" value="Genomic_DNA"/>
</dbReference>
<dbReference type="InterPro" id="IPR020287">
    <property type="entry name" value="Tail_sheath_C"/>
</dbReference>
<evidence type="ECO:0000259" key="4">
    <source>
        <dbReference type="Pfam" id="PF22671"/>
    </source>
</evidence>
<feature type="domain" description="Tail sheath protein C-terminal" evidence="3">
    <location>
        <begin position="295"/>
        <end position="379"/>
    </location>
</feature>
<evidence type="ECO:0000259" key="2">
    <source>
        <dbReference type="Pfam" id="PF04984"/>
    </source>
</evidence>
<dbReference type="InterPro" id="IPR054564">
    <property type="entry name" value="Gp18_domIII_N"/>
</dbReference>
<evidence type="ECO:0000313" key="5">
    <source>
        <dbReference type="EMBL" id="STM15374.1"/>
    </source>
</evidence>
<protein>
    <submittedName>
        <fullName evidence="5">Major tail sheath protein FI</fullName>
    </submittedName>
</protein>
<dbReference type="AlphaFoldDB" id="A0A2X1PET8"/>
<organism evidence="5 7">
    <name type="scientific">Escherichia coli</name>
    <dbReference type="NCBI Taxonomy" id="562"/>
    <lineage>
        <taxon>Bacteria</taxon>
        <taxon>Pseudomonadati</taxon>
        <taxon>Pseudomonadota</taxon>
        <taxon>Gammaproteobacteria</taxon>
        <taxon>Enterobacterales</taxon>
        <taxon>Enterobacteriaceae</taxon>
        <taxon>Escherichia</taxon>
    </lineage>
</organism>
<evidence type="ECO:0000256" key="1">
    <source>
        <dbReference type="ARBA" id="ARBA00008005"/>
    </source>
</evidence>
<proteinExistence type="inferred from homology"/>
<accession>A0A2X1PET8</accession>
<dbReference type="InterPro" id="IPR052042">
    <property type="entry name" value="Tail_sheath_structural"/>
</dbReference>
<evidence type="ECO:0000259" key="3">
    <source>
        <dbReference type="Pfam" id="PF17482"/>
    </source>
</evidence>
<gene>
    <name evidence="5" type="primary">fI_1</name>
    <name evidence="6" type="synonym">fI_2</name>
    <name evidence="5" type="ORF">NCTC7922_01815</name>
    <name evidence="6" type="ORF">NCTC7922_06953</name>
</gene>
<dbReference type="Pfam" id="PF04984">
    <property type="entry name" value="Phage_sheath_1"/>
    <property type="match status" value="1"/>
</dbReference>
<sequence length="401" mass="43188">MVNRMAEKRFHGVRVTENTDLVTAINDVDSSVIGIVAVADDADTGQFPLNKPVLITRVSSVLGKAGKAGTLYKALKAISDQVSTRVIVVRVEAAKEGAENKTQDQLVIGTTEEDGSYSGMQALLVAEQMEGIGYRPRILAAPGLESDAVTAALVTVAGKMRAFAYSGCPGCTKPSDAIAFRKKISGREIMLLWPDFIAFNPVSGKNETFPAAAYACGLRARLDHEQGWHRSLSNMPVKNVLGVSASVSWSLQDENSDANTLNNSEVTTLIHQGDGSFRFWGNRTPDTSEYIFEVSARTAQQLADSIAEGQLQVVDSPLTPSNAKDAVSAIKAKLDSLVTAGKLIGAECWFDIVDNNTTSLRQGIVRIRYKYTPVPPMECMELYQTFTDEFFGSAFASLGGS</sequence>
<evidence type="ECO:0000313" key="7">
    <source>
        <dbReference type="Proteomes" id="UP000254174"/>
    </source>
</evidence>
<feature type="domain" description="Tail sheath protein Gp18-like" evidence="4">
    <location>
        <begin position="34"/>
        <end position="91"/>
    </location>
</feature>
<feature type="domain" description="Tail sheath protein subtilisin-like" evidence="2">
    <location>
        <begin position="116"/>
        <end position="284"/>
    </location>
</feature>
<name>A0A2X1PET8_ECOLX</name>
<dbReference type="InterPro" id="IPR035089">
    <property type="entry name" value="Phage_sheath_subtilisin"/>
</dbReference>
<dbReference type="Pfam" id="PF22671">
    <property type="entry name" value="Gp18_domIII_N"/>
    <property type="match status" value="1"/>
</dbReference>
<evidence type="ECO:0000313" key="6">
    <source>
        <dbReference type="EMBL" id="STM21170.1"/>
    </source>
</evidence>